<dbReference type="EMBL" id="BMHC01000014">
    <property type="protein sequence ID" value="GGI29182.1"/>
    <property type="molecule type" value="Genomic_DNA"/>
</dbReference>
<dbReference type="GO" id="GO:0005886">
    <property type="term" value="C:plasma membrane"/>
    <property type="evidence" value="ECO:0007669"/>
    <property type="project" value="UniProtKB-SubCell"/>
</dbReference>
<evidence type="ECO:0000313" key="7">
    <source>
        <dbReference type="EMBL" id="GGI29182.1"/>
    </source>
</evidence>
<dbReference type="EMBL" id="CP030057">
    <property type="protein sequence ID" value="QOZ59671.1"/>
    <property type="molecule type" value="Genomic_DNA"/>
</dbReference>
<accession>A0A410V4M8</accession>
<dbReference type="PANTHER" id="PTHR30250:SF11">
    <property type="entry name" value="O-ANTIGEN TRANSPORTER-RELATED"/>
    <property type="match status" value="1"/>
</dbReference>
<feature type="transmembrane region" description="Helical" evidence="6">
    <location>
        <begin position="154"/>
        <end position="172"/>
    </location>
</feature>
<feature type="transmembrane region" description="Helical" evidence="6">
    <location>
        <begin position="301"/>
        <end position="320"/>
    </location>
</feature>
<evidence type="ECO:0000256" key="2">
    <source>
        <dbReference type="ARBA" id="ARBA00022475"/>
    </source>
</evidence>
<dbReference type="Proteomes" id="UP000625079">
    <property type="component" value="Unassembled WGS sequence"/>
</dbReference>
<reference evidence="8 9" key="2">
    <citation type="submission" date="2018-06" db="EMBL/GenBank/DDBJ databases">
        <title>Comparative genomics of rhizobia nodulating Arachis hypogaea in China.</title>
        <authorList>
            <person name="Li Y."/>
        </authorList>
    </citation>
    <scope>NUCLEOTIDE SEQUENCE [LARGE SCALE GENOMIC DNA]</scope>
    <source>
        <strain evidence="8 9">CCBAU 51658</strain>
    </source>
</reference>
<feature type="transmembrane region" description="Helical" evidence="6">
    <location>
        <begin position="392"/>
        <end position="414"/>
    </location>
</feature>
<dbReference type="OrthoDB" id="8046861at2"/>
<dbReference type="AlphaFoldDB" id="A0A410V4M8"/>
<feature type="transmembrane region" description="Helical" evidence="6">
    <location>
        <begin position="368"/>
        <end position="386"/>
    </location>
</feature>
<dbReference type="RefSeq" id="WP_128965275.1">
    <property type="nucleotide sequence ID" value="NZ_BMHC01000014.1"/>
</dbReference>
<comment type="subcellular location">
    <subcellularLocation>
        <location evidence="1">Cell membrane</location>
        <topology evidence="1">Multi-pass membrane protein</topology>
    </subcellularLocation>
</comment>
<evidence type="ECO:0000313" key="9">
    <source>
        <dbReference type="Proteomes" id="UP000593880"/>
    </source>
</evidence>
<reference evidence="7" key="1">
    <citation type="journal article" date="2014" name="Int. J. Syst. Evol. Microbiol.">
        <title>Complete genome sequence of Corynebacterium casei LMG S-19264T (=DSM 44701T), isolated from a smear-ripened cheese.</title>
        <authorList>
            <consortium name="US DOE Joint Genome Institute (JGI-PGF)"/>
            <person name="Walter F."/>
            <person name="Albersmeier A."/>
            <person name="Kalinowski J."/>
            <person name="Ruckert C."/>
        </authorList>
    </citation>
    <scope>NUCLEOTIDE SEQUENCE</scope>
    <source>
        <strain evidence="7">CGMCC 1.15034</strain>
    </source>
</reference>
<evidence type="ECO:0000256" key="1">
    <source>
        <dbReference type="ARBA" id="ARBA00004651"/>
    </source>
</evidence>
<feature type="transmembrane region" description="Helical" evidence="6">
    <location>
        <begin position="93"/>
        <end position="116"/>
    </location>
</feature>
<sequence>MMRSRLVDLLKRPAVAALVATLFLRVLTLASRFLLSLLLARMLSPSDMGEYGLLTAALAFALLAVGLEFYSYTYREMVPASPERRTRIIADQAALGGMALFAVGLVVAGVVAAGAFPGRLAPWFLIILVTEHVSLEATRILIITSRPIRAYVGVFLRGGVWVYVIAAIMFAAPSTRTLEAVLVSWALGGMAAIGFSAIALSDLPWRGLHGYRPDWQRIRDGLQTARPFMLTAGSALVISYVDRFVIDQFVGRDALGIYTFYSTILIGLWSLGASLSHQFLPKVIDGYAKGGLAYRAALRPFFWTMLALALGTTLLCGLAIGPMLAMLGLSAYASGISVFYAMLPGIFLRMMSDVPSYAIYAARSDRSLLLCNLGSALISTVLNITLVPRLGILGAALASGFASAALLASLAVLARRKLRENGREHGVAASAGHPTDPDLLHP</sequence>
<dbReference type="InterPro" id="IPR050833">
    <property type="entry name" value="Poly_Biosynth_Transport"/>
</dbReference>
<keyword evidence="3 6" id="KW-0812">Transmembrane</keyword>
<evidence type="ECO:0000256" key="6">
    <source>
        <dbReference type="SAM" id="Phobius"/>
    </source>
</evidence>
<feature type="transmembrane region" description="Helical" evidence="6">
    <location>
        <begin position="326"/>
        <end position="348"/>
    </location>
</feature>
<feature type="transmembrane region" description="Helical" evidence="6">
    <location>
        <begin position="52"/>
        <end position="72"/>
    </location>
</feature>
<keyword evidence="5 6" id="KW-0472">Membrane</keyword>
<feature type="transmembrane region" description="Helical" evidence="6">
    <location>
        <begin position="122"/>
        <end position="142"/>
    </location>
</feature>
<reference evidence="7" key="3">
    <citation type="submission" date="2022-12" db="EMBL/GenBank/DDBJ databases">
        <authorList>
            <person name="Sun Q."/>
            <person name="Zhou Y."/>
        </authorList>
    </citation>
    <scope>NUCLEOTIDE SEQUENCE</scope>
    <source>
        <strain evidence="7">CGMCC 1.15034</strain>
    </source>
</reference>
<feature type="transmembrane region" description="Helical" evidence="6">
    <location>
        <begin position="258"/>
        <end position="280"/>
    </location>
</feature>
<organism evidence="7 10">
    <name type="scientific">Bradyrhizobium guangdongense</name>
    <dbReference type="NCBI Taxonomy" id="1325090"/>
    <lineage>
        <taxon>Bacteria</taxon>
        <taxon>Pseudomonadati</taxon>
        <taxon>Pseudomonadota</taxon>
        <taxon>Alphaproteobacteria</taxon>
        <taxon>Hyphomicrobiales</taxon>
        <taxon>Nitrobacteraceae</taxon>
        <taxon>Bradyrhizobium</taxon>
    </lineage>
</organism>
<evidence type="ECO:0000256" key="4">
    <source>
        <dbReference type="ARBA" id="ARBA00022989"/>
    </source>
</evidence>
<evidence type="ECO:0000256" key="5">
    <source>
        <dbReference type="ARBA" id="ARBA00023136"/>
    </source>
</evidence>
<evidence type="ECO:0000256" key="3">
    <source>
        <dbReference type="ARBA" id="ARBA00022692"/>
    </source>
</evidence>
<dbReference type="Proteomes" id="UP000593880">
    <property type="component" value="Chromosome"/>
</dbReference>
<feature type="transmembrane region" description="Helical" evidence="6">
    <location>
        <begin position="184"/>
        <end position="205"/>
    </location>
</feature>
<gene>
    <name evidence="7" type="ORF">GCM10010987_53120</name>
    <name evidence="8" type="ORF">XH86_13730</name>
</gene>
<proteinExistence type="predicted"/>
<name>A0A410V4M8_9BRAD</name>
<dbReference type="PANTHER" id="PTHR30250">
    <property type="entry name" value="PST FAMILY PREDICTED COLANIC ACID TRANSPORTER"/>
    <property type="match status" value="1"/>
</dbReference>
<feature type="transmembrane region" description="Helical" evidence="6">
    <location>
        <begin position="226"/>
        <end position="246"/>
    </location>
</feature>
<evidence type="ECO:0000313" key="8">
    <source>
        <dbReference type="EMBL" id="QOZ59671.1"/>
    </source>
</evidence>
<evidence type="ECO:0000313" key="10">
    <source>
        <dbReference type="Proteomes" id="UP000625079"/>
    </source>
</evidence>
<keyword evidence="4 6" id="KW-1133">Transmembrane helix</keyword>
<keyword evidence="2" id="KW-1003">Cell membrane</keyword>
<keyword evidence="9" id="KW-1185">Reference proteome</keyword>
<protein>
    <submittedName>
        <fullName evidence="7">Uncharacterized protein</fullName>
    </submittedName>
</protein>